<dbReference type="OrthoDB" id="6599115at2759"/>
<name>A0A482WWA0_LAOST</name>
<dbReference type="InterPro" id="IPR006578">
    <property type="entry name" value="MADF-dom"/>
</dbReference>
<dbReference type="Proteomes" id="UP000291343">
    <property type="component" value="Unassembled WGS sequence"/>
</dbReference>
<dbReference type="InterPro" id="IPR039353">
    <property type="entry name" value="TF_Adf1"/>
</dbReference>
<dbReference type="PANTHER" id="PTHR12243:SF67">
    <property type="entry name" value="COREPRESSOR OF PANGOLIN, ISOFORM A-RELATED"/>
    <property type="match status" value="1"/>
</dbReference>
<evidence type="ECO:0000256" key="1">
    <source>
        <dbReference type="SAM" id="MobiDB-lite"/>
    </source>
</evidence>
<organism evidence="3 4">
    <name type="scientific">Laodelphax striatellus</name>
    <name type="common">Small brown planthopper</name>
    <name type="synonym">Delphax striatella</name>
    <dbReference type="NCBI Taxonomy" id="195883"/>
    <lineage>
        <taxon>Eukaryota</taxon>
        <taxon>Metazoa</taxon>
        <taxon>Ecdysozoa</taxon>
        <taxon>Arthropoda</taxon>
        <taxon>Hexapoda</taxon>
        <taxon>Insecta</taxon>
        <taxon>Pterygota</taxon>
        <taxon>Neoptera</taxon>
        <taxon>Paraneoptera</taxon>
        <taxon>Hemiptera</taxon>
        <taxon>Auchenorrhyncha</taxon>
        <taxon>Fulgoroidea</taxon>
        <taxon>Delphacidae</taxon>
        <taxon>Criomorphinae</taxon>
        <taxon>Laodelphax</taxon>
    </lineage>
</organism>
<dbReference type="AlphaFoldDB" id="A0A482WWA0"/>
<evidence type="ECO:0000259" key="2">
    <source>
        <dbReference type="PROSITE" id="PS51029"/>
    </source>
</evidence>
<dbReference type="PANTHER" id="PTHR12243">
    <property type="entry name" value="MADF DOMAIN TRANSCRIPTION FACTOR"/>
    <property type="match status" value="1"/>
</dbReference>
<protein>
    <recommendedName>
        <fullName evidence="2">MADF domain-containing protein</fullName>
    </recommendedName>
</protein>
<reference evidence="3 4" key="1">
    <citation type="journal article" date="2017" name="Gigascience">
        <title>Genome sequence of the small brown planthopper, Laodelphax striatellus.</title>
        <authorList>
            <person name="Zhu J."/>
            <person name="Jiang F."/>
            <person name="Wang X."/>
            <person name="Yang P."/>
            <person name="Bao Y."/>
            <person name="Zhao W."/>
            <person name="Wang W."/>
            <person name="Lu H."/>
            <person name="Wang Q."/>
            <person name="Cui N."/>
            <person name="Li J."/>
            <person name="Chen X."/>
            <person name="Luo L."/>
            <person name="Yu J."/>
            <person name="Kang L."/>
            <person name="Cui F."/>
        </authorList>
    </citation>
    <scope>NUCLEOTIDE SEQUENCE [LARGE SCALE GENOMIC DNA]</scope>
    <source>
        <strain evidence="3">Lst14</strain>
    </source>
</reference>
<keyword evidence="4" id="KW-1185">Reference proteome</keyword>
<evidence type="ECO:0000313" key="3">
    <source>
        <dbReference type="EMBL" id="RZF37857.1"/>
    </source>
</evidence>
<feature type="region of interest" description="Disordered" evidence="1">
    <location>
        <begin position="103"/>
        <end position="146"/>
    </location>
</feature>
<dbReference type="EMBL" id="QKKF02023069">
    <property type="protein sequence ID" value="RZF37857.1"/>
    <property type="molecule type" value="Genomic_DNA"/>
</dbReference>
<proteinExistence type="predicted"/>
<dbReference type="PROSITE" id="PS51029">
    <property type="entry name" value="MADF"/>
    <property type="match status" value="1"/>
</dbReference>
<feature type="domain" description="MADF" evidence="2">
    <location>
        <begin position="14"/>
        <end position="103"/>
    </location>
</feature>
<sequence length="283" mass="32570">MLKHLHIYSMDKEKLILSVQQHPCLFDLQHPQYDNNLYKENVWKEISNDVQSPIEDCKTRWALLRTYYRRAIQRRRTTSGKASKKARKWRFEEQMQFLKTHLEERETASNLTINEEEQESELLSVETEETESTPPVPSPATSLSPAPAAIPQQLVTSKKSKNLPTSKLANVLSTFIEKRNIDKPPKKETPEEMKKKSLMIFFESISDSMVKFNELDCAEIKHQIFNIVSQKEREILRSNQLNESAQYPAPGFYPAAAGSSYQYGYPGYSGSYPTDDPTGSNIN</sequence>
<dbReference type="Pfam" id="PF10545">
    <property type="entry name" value="MADF_DNA_bdg"/>
    <property type="match status" value="1"/>
</dbReference>
<feature type="compositionally biased region" description="Acidic residues" evidence="1">
    <location>
        <begin position="114"/>
        <end position="131"/>
    </location>
</feature>
<dbReference type="SMART" id="SM00595">
    <property type="entry name" value="MADF"/>
    <property type="match status" value="1"/>
</dbReference>
<comment type="caution">
    <text evidence="3">The sequence shown here is derived from an EMBL/GenBank/DDBJ whole genome shotgun (WGS) entry which is preliminary data.</text>
</comment>
<gene>
    <name evidence="3" type="ORF">LSTR_LSTR015649</name>
</gene>
<accession>A0A482WWA0</accession>
<evidence type="ECO:0000313" key="4">
    <source>
        <dbReference type="Proteomes" id="UP000291343"/>
    </source>
</evidence>
<dbReference type="InParanoid" id="A0A482WWA0"/>